<gene>
    <name evidence="2" type="ORF">GJV77_10845</name>
</gene>
<name>A0A7K1GNA8_9FLAO</name>
<organism evidence="2 3">
    <name type="scientific">Myroides pelagicus</name>
    <dbReference type="NCBI Taxonomy" id="270914"/>
    <lineage>
        <taxon>Bacteria</taxon>
        <taxon>Pseudomonadati</taxon>
        <taxon>Bacteroidota</taxon>
        <taxon>Flavobacteriia</taxon>
        <taxon>Flavobacteriales</taxon>
        <taxon>Flavobacteriaceae</taxon>
        <taxon>Myroides</taxon>
    </lineage>
</organism>
<dbReference type="Proteomes" id="UP000488936">
    <property type="component" value="Unassembled WGS sequence"/>
</dbReference>
<accession>A0A7K1GNA8</accession>
<dbReference type="Gene3D" id="1.10.260.40">
    <property type="entry name" value="lambda repressor-like DNA-binding domains"/>
    <property type="match status" value="1"/>
</dbReference>
<feature type="domain" description="HTH cro/C1-type" evidence="1">
    <location>
        <begin position="10"/>
        <end position="64"/>
    </location>
</feature>
<dbReference type="AlphaFoldDB" id="A0A7K1GNA8"/>
<dbReference type="SUPFAM" id="SSF47413">
    <property type="entry name" value="lambda repressor-like DNA-binding domains"/>
    <property type="match status" value="1"/>
</dbReference>
<keyword evidence="3" id="KW-1185">Reference proteome</keyword>
<dbReference type="SMART" id="SM00530">
    <property type="entry name" value="HTH_XRE"/>
    <property type="match status" value="1"/>
</dbReference>
<evidence type="ECO:0000313" key="2">
    <source>
        <dbReference type="EMBL" id="MTH30392.1"/>
    </source>
</evidence>
<sequence>MTTRKIIGAKIKTRREAMGYLLKDIVPLVGISLSSVKGVESGTAKDIDLYLKYAEFVKCSIDLICEKNDFIKNSKTYKPTDAVRTLLKDSFFDIPKFAFEVRDKLLSLDLIDENASSSYVSNILTNLEEQGEINVDRSNKIHKYYK</sequence>
<dbReference type="EMBL" id="WMJY01000024">
    <property type="protein sequence ID" value="MTH30392.1"/>
    <property type="molecule type" value="Genomic_DNA"/>
</dbReference>
<protein>
    <recommendedName>
        <fullName evidence="1">HTH cro/C1-type domain-containing protein</fullName>
    </recommendedName>
</protein>
<comment type="caution">
    <text evidence="2">The sequence shown here is derived from an EMBL/GenBank/DDBJ whole genome shotgun (WGS) entry which is preliminary data.</text>
</comment>
<evidence type="ECO:0000313" key="3">
    <source>
        <dbReference type="Proteomes" id="UP000488936"/>
    </source>
</evidence>
<dbReference type="GO" id="GO:0003677">
    <property type="term" value="F:DNA binding"/>
    <property type="evidence" value="ECO:0007669"/>
    <property type="project" value="InterPro"/>
</dbReference>
<reference evidence="2 3" key="1">
    <citation type="journal article" date="2006" name="Int. J. Syst. Evol. Microbiol.">
        <title>Myroides pelagicus sp. nov., isolated from seawater in Thailand.</title>
        <authorList>
            <person name="Yoon J."/>
            <person name="Maneerat S."/>
            <person name="Kawai F."/>
            <person name="Yokota A."/>
        </authorList>
    </citation>
    <scope>NUCLEOTIDE SEQUENCE [LARGE SCALE GENOMIC DNA]</scope>
    <source>
        <strain evidence="2 3">SM1T</strain>
    </source>
</reference>
<evidence type="ECO:0000259" key="1">
    <source>
        <dbReference type="SMART" id="SM00530"/>
    </source>
</evidence>
<dbReference type="RefSeq" id="WP_155036376.1">
    <property type="nucleotide sequence ID" value="NZ_JBHTIG010000016.1"/>
</dbReference>
<dbReference type="OrthoDB" id="760100at2"/>
<dbReference type="CDD" id="cd00093">
    <property type="entry name" value="HTH_XRE"/>
    <property type="match status" value="1"/>
</dbReference>
<proteinExistence type="predicted"/>
<dbReference type="InterPro" id="IPR010982">
    <property type="entry name" value="Lambda_DNA-bd_dom_sf"/>
</dbReference>
<dbReference type="InterPro" id="IPR001387">
    <property type="entry name" value="Cro/C1-type_HTH"/>
</dbReference>